<comment type="caution">
    <text evidence="5">Lacks conserved residue(s) required for the propagation of feature annotation.</text>
</comment>
<keyword evidence="6" id="KW-0732">Signal</keyword>
<proteinExistence type="predicted"/>
<feature type="chain" id="PRO_5012872318" evidence="6">
    <location>
        <begin position="20"/>
        <end position="104"/>
    </location>
</feature>
<protein>
    <submittedName>
        <fullName evidence="8">Putative Potassium channel toxin</fullName>
    </submittedName>
</protein>
<comment type="subcellular location">
    <subcellularLocation>
        <location evidence="1">Secreted</location>
    </subcellularLocation>
</comment>
<dbReference type="Pfam" id="PF14866">
    <property type="entry name" value="Scorpion_toxin_alpha-beta"/>
    <property type="match status" value="1"/>
</dbReference>
<feature type="signal peptide" evidence="6">
    <location>
        <begin position="1"/>
        <end position="19"/>
    </location>
</feature>
<evidence type="ECO:0000256" key="6">
    <source>
        <dbReference type="SAM" id="SignalP"/>
    </source>
</evidence>
<dbReference type="GO" id="GO:0090729">
    <property type="term" value="F:toxin activity"/>
    <property type="evidence" value="ECO:0007669"/>
    <property type="project" value="UniProtKB-UniRule"/>
</dbReference>
<dbReference type="EMBL" id="GFBG01000006">
    <property type="protein sequence ID" value="JAW07161.1"/>
    <property type="molecule type" value="Transcribed_RNA"/>
</dbReference>
<accession>A0A224XFM8</accession>
<reference evidence="8" key="1">
    <citation type="submission" date="2016-10" db="EMBL/GenBank/DDBJ databases">
        <title>Venom proteomic and venom gland transcriptomic analyses of the scorpion Megacormus gertschi Diaz-Najera, 1966 (Scorpiones: Euscorpiidae: Megacorminae).</title>
        <authorList>
            <person name="Santibanez-Lopez C.E."/>
            <person name="Cid-Uribe J.I."/>
            <person name="Zamudio F.Z."/>
            <person name="Batista C.V."/>
            <person name="Ortiz E."/>
            <person name="Possani L.D."/>
        </authorList>
    </citation>
    <scope>NUCLEOTIDE SEQUENCE</scope>
    <source>
        <tissue evidence="8">Venom gland</tissue>
    </source>
</reference>
<keyword evidence="4" id="KW-1015">Disulfide bond</keyword>
<sequence length="104" mass="11399">MQIGCSILLLLMISSLCSCGGIFREKYFHKAIDKLAPLIPIPVVSKVVGNAAKQLVHKISKNQQLCMFNSDVANMCEKSCMAAESKKGYCHGTKCKCGKPLDYK</sequence>
<keyword evidence="3 5" id="KW-0800">Toxin</keyword>
<dbReference type="GO" id="GO:0034220">
    <property type="term" value="P:monoatomic ion transmembrane transport"/>
    <property type="evidence" value="ECO:0007669"/>
    <property type="project" value="UniProtKB-KW"/>
</dbReference>
<evidence type="ECO:0000256" key="4">
    <source>
        <dbReference type="ARBA" id="ARBA00023157"/>
    </source>
</evidence>
<evidence type="ECO:0000256" key="3">
    <source>
        <dbReference type="ARBA" id="ARBA00022656"/>
    </source>
</evidence>
<dbReference type="GO" id="GO:0005576">
    <property type="term" value="C:extracellular region"/>
    <property type="evidence" value="ECO:0007669"/>
    <property type="project" value="UniProtKB-SubCell"/>
</dbReference>
<dbReference type="AlphaFoldDB" id="A0A224XFM8"/>
<keyword evidence="8" id="KW-0406">Ion transport</keyword>
<evidence type="ECO:0000313" key="8">
    <source>
        <dbReference type="EMBL" id="JAW07161.1"/>
    </source>
</evidence>
<dbReference type="InterPro" id="IPR029237">
    <property type="entry name" value="Long_scorpion_toxin_alpha/beta"/>
</dbReference>
<evidence type="ECO:0000256" key="5">
    <source>
        <dbReference type="PROSITE-ProRule" id="PRU01209"/>
    </source>
</evidence>
<keyword evidence="8" id="KW-0407">Ion channel</keyword>
<evidence type="ECO:0000259" key="7">
    <source>
        <dbReference type="PROSITE" id="PS51862"/>
    </source>
</evidence>
<dbReference type="PROSITE" id="PS51862">
    <property type="entry name" value="BSPN_CSAB"/>
    <property type="match status" value="1"/>
</dbReference>
<keyword evidence="8" id="KW-0813">Transport</keyword>
<evidence type="ECO:0000256" key="2">
    <source>
        <dbReference type="ARBA" id="ARBA00022525"/>
    </source>
</evidence>
<name>A0A224XFM8_9SCOR</name>
<organism evidence="8">
    <name type="scientific">Megacormus gertschi</name>
    <dbReference type="NCBI Taxonomy" id="1843536"/>
    <lineage>
        <taxon>Eukaryota</taxon>
        <taxon>Metazoa</taxon>
        <taxon>Ecdysozoa</taxon>
        <taxon>Arthropoda</taxon>
        <taxon>Chelicerata</taxon>
        <taxon>Arachnida</taxon>
        <taxon>Scorpiones</taxon>
        <taxon>Iurida</taxon>
        <taxon>Chactoidea</taxon>
        <taxon>Euscorpiidae</taxon>
        <taxon>Megacorminae</taxon>
        <taxon>Megacormini</taxon>
        <taxon>Megacormus</taxon>
    </lineage>
</organism>
<evidence type="ECO:0000256" key="1">
    <source>
        <dbReference type="ARBA" id="ARBA00004613"/>
    </source>
</evidence>
<feature type="domain" description="BetaSPN-type CS-alpha/beta" evidence="7">
    <location>
        <begin position="63"/>
        <end position="103"/>
    </location>
</feature>
<keyword evidence="2" id="KW-0964">Secreted</keyword>